<evidence type="ECO:0000256" key="2">
    <source>
        <dbReference type="ARBA" id="ARBA00022723"/>
    </source>
</evidence>
<comment type="caution">
    <text evidence="6">The sequence shown here is derived from an EMBL/GenBank/DDBJ whole genome shotgun (WGS) entry which is preliminary data.</text>
</comment>
<dbReference type="PROSITE" id="PS00149">
    <property type="entry name" value="SULFATASE_2"/>
    <property type="match status" value="1"/>
</dbReference>
<dbReference type="PANTHER" id="PTHR42693">
    <property type="entry name" value="ARYLSULFATASE FAMILY MEMBER"/>
    <property type="match status" value="1"/>
</dbReference>
<gene>
    <name evidence="6" type="ORF">Poly41_28460</name>
</gene>
<comment type="similarity">
    <text evidence="1">Belongs to the sulfatase family.</text>
</comment>
<accession>A0A5C6DNE5</accession>
<feature type="domain" description="Sulfatase N-terminal" evidence="5">
    <location>
        <begin position="40"/>
        <end position="355"/>
    </location>
</feature>
<keyword evidence="2" id="KW-0479">Metal-binding</keyword>
<dbReference type="CDD" id="cd16034">
    <property type="entry name" value="sulfatase_like"/>
    <property type="match status" value="1"/>
</dbReference>
<dbReference type="Gene3D" id="3.40.720.10">
    <property type="entry name" value="Alkaline Phosphatase, subunit A"/>
    <property type="match status" value="1"/>
</dbReference>
<dbReference type="PANTHER" id="PTHR42693:SF53">
    <property type="entry name" value="ENDO-4-O-SULFATASE"/>
    <property type="match status" value="1"/>
</dbReference>
<keyword evidence="3 6" id="KW-0378">Hydrolase</keyword>
<evidence type="ECO:0000256" key="4">
    <source>
        <dbReference type="ARBA" id="ARBA00022837"/>
    </source>
</evidence>
<reference evidence="6 7" key="1">
    <citation type="submission" date="2019-02" db="EMBL/GenBank/DDBJ databases">
        <title>Deep-cultivation of Planctomycetes and their phenomic and genomic characterization uncovers novel biology.</title>
        <authorList>
            <person name="Wiegand S."/>
            <person name="Jogler M."/>
            <person name="Boedeker C."/>
            <person name="Pinto D."/>
            <person name="Vollmers J."/>
            <person name="Rivas-Marin E."/>
            <person name="Kohn T."/>
            <person name="Peeters S.H."/>
            <person name="Heuer A."/>
            <person name="Rast P."/>
            <person name="Oberbeckmann S."/>
            <person name="Bunk B."/>
            <person name="Jeske O."/>
            <person name="Meyerdierks A."/>
            <person name="Storesund J.E."/>
            <person name="Kallscheuer N."/>
            <person name="Luecker S."/>
            <person name="Lage O.M."/>
            <person name="Pohl T."/>
            <person name="Merkel B.J."/>
            <person name="Hornburger P."/>
            <person name="Mueller R.-W."/>
            <person name="Bruemmer F."/>
            <person name="Labrenz M."/>
            <person name="Spormann A.M."/>
            <person name="Op Den Camp H."/>
            <person name="Overmann J."/>
            <person name="Amann R."/>
            <person name="Jetten M.S.M."/>
            <person name="Mascher T."/>
            <person name="Medema M.H."/>
            <person name="Devos D.P."/>
            <person name="Kaster A.-K."/>
            <person name="Ovreas L."/>
            <person name="Rohde M."/>
            <person name="Galperin M.Y."/>
            <person name="Jogler C."/>
        </authorList>
    </citation>
    <scope>NUCLEOTIDE SEQUENCE [LARGE SCALE GENOMIC DNA]</scope>
    <source>
        <strain evidence="6 7">Poly41</strain>
    </source>
</reference>
<dbReference type="Gene3D" id="3.30.1120.10">
    <property type="match status" value="1"/>
</dbReference>
<evidence type="ECO:0000313" key="6">
    <source>
        <dbReference type="EMBL" id="TWU38370.1"/>
    </source>
</evidence>
<dbReference type="InterPro" id="IPR024607">
    <property type="entry name" value="Sulfatase_CS"/>
</dbReference>
<dbReference type="RefSeq" id="WP_146526689.1">
    <property type="nucleotide sequence ID" value="NZ_SJPV01000004.1"/>
</dbReference>
<evidence type="ECO:0000259" key="5">
    <source>
        <dbReference type="Pfam" id="PF00884"/>
    </source>
</evidence>
<dbReference type="InterPro" id="IPR017850">
    <property type="entry name" value="Alkaline_phosphatase_core_sf"/>
</dbReference>
<dbReference type="EMBL" id="SJPV01000004">
    <property type="protein sequence ID" value="TWU38370.1"/>
    <property type="molecule type" value="Genomic_DNA"/>
</dbReference>
<dbReference type="Pfam" id="PF00884">
    <property type="entry name" value="Sulfatase"/>
    <property type="match status" value="1"/>
</dbReference>
<dbReference type="InterPro" id="IPR050738">
    <property type="entry name" value="Sulfatase"/>
</dbReference>
<sequence>MENDSLSRRPFLHRCLLYGTALTLSLGMSLPCRGKPTSKPNIVFVLTDQWRAQATGYAGDPNVKTPNLDALAAESIHFENTVSVCPVCTPYRASLMTGRYPLSTGMFLNDLYLPAEELCMAEILNKVGYETGYIGKWHLDGHGRDVFIPRERRQGFDYWKVLECTHQYNDSCYYAGDDPTLRKWNGYDAYAQTKDAQDYIRSHAQADDPFLLMVAYGGPHFPHHSAPQELKQWYPVDGIKLRPNVPEQGQDRAAKEAQGYYAHCSALDRCVGELLKTLSETGEAENTIFVFTSDHGEMLGSQGQPSYEKQRPWDESIRVPLLVRYPLLAGHDGKSVKTPVNTPDLLPTLLSLAGVAIPDTIEGEDLSRLIQDNKTDEDRAALVMSVSPFAGYSGGKEFRAIRTARYTYVCDQDGPWLMYDNQMDPYQMNNLIGDADHVRLQAELNDKLQSKLKQTGDLFFPKHHYLMEWGYSVDDRGCIPYFYQHSRQAKKPEDFKVQSPANKPK</sequence>
<dbReference type="InterPro" id="IPR000917">
    <property type="entry name" value="Sulfatase_N"/>
</dbReference>
<keyword evidence="7" id="KW-1185">Reference proteome</keyword>
<dbReference type="GO" id="GO:0046872">
    <property type="term" value="F:metal ion binding"/>
    <property type="evidence" value="ECO:0007669"/>
    <property type="project" value="UniProtKB-KW"/>
</dbReference>
<dbReference type="SUPFAM" id="SSF53649">
    <property type="entry name" value="Alkaline phosphatase-like"/>
    <property type="match status" value="1"/>
</dbReference>
<protein>
    <submittedName>
        <fullName evidence="6">Arylsulfatase</fullName>
        <ecNumber evidence="6">3.1.6.1</ecNumber>
    </submittedName>
</protein>
<dbReference type="AlphaFoldDB" id="A0A5C6DNE5"/>
<evidence type="ECO:0000313" key="7">
    <source>
        <dbReference type="Proteomes" id="UP000319143"/>
    </source>
</evidence>
<name>A0A5C6DNE5_9BACT</name>
<evidence type="ECO:0000256" key="3">
    <source>
        <dbReference type="ARBA" id="ARBA00022801"/>
    </source>
</evidence>
<dbReference type="OrthoDB" id="237120at2"/>
<keyword evidence="4" id="KW-0106">Calcium</keyword>
<dbReference type="EC" id="3.1.6.1" evidence="6"/>
<proteinExistence type="inferred from homology"/>
<organism evidence="6 7">
    <name type="scientific">Novipirellula artificiosorum</name>
    <dbReference type="NCBI Taxonomy" id="2528016"/>
    <lineage>
        <taxon>Bacteria</taxon>
        <taxon>Pseudomonadati</taxon>
        <taxon>Planctomycetota</taxon>
        <taxon>Planctomycetia</taxon>
        <taxon>Pirellulales</taxon>
        <taxon>Pirellulaceae</taxon>
        <taxon>Novipirellula</taxon>
    </lineage>
</organism>
<dbReference type="GO" id="GO:0004065">
    <property type="term" value="F:arylsulfatase activity"/>
    <property type="evidence" value="ECO:0007669"/>
    <property type="project" value="UniProtKB-EC"/>
</dbReference>
<dbReference type="Proteomes" id="UP000319143">
    <property type="component" value="Unassembled WGS sequence"/>
</dbReference>
<evidence type="ECO:0000256" key="1">
    <source>
        <dbReference type="ARBA" id="ARBA00008779"/>
    </source>
</evidence>